<feature type="compositionally biased region" description="Polar residues" evidence="1">
    <location>
        <begin position="1"/>
        <end position="18"/>
    </location>
</feature>
<evidence type="ECO:0000259" key="2">
    <source>
        <dbReference type="Pfam" id="PF01693"/>
    </source>
</evidence>
<dbReference type="SUPFAM" id="SSF55658">
    <property type="entry name" value="L9 N-domain-like"/>
    <property type="match status" value="1"/>
</dbReference>
<dbReference type="EMBL" id="JAACJL010000004">
    <property type="protein sequence ID" value="KAF4621781.1"/>
    <property type="molecule type" value="Genomic_DNA"/>
</dbReference>
<dbReference type="Gene3D" id="3.40.970.10">
    <property type="entry name" value="Ribonuclease H1, N-terminal domain"/>
    <property type="match status" value="1"/>
</dbReference>
<reference evidence="3 4" key="1">
    <citation type="submission" date="2019-12" db="EMBL/GenBank/DDBJ databases">
        <authorList>
            <person name="Floudas D."/>
            <person name="Bentzer J."/>
            <person name="Ahren D."/>
            <person name="Johansson T."/>
            <person name="Persson P."/>
            <person name="Tunlid A."/>
        </authorList>
    </citation>
    <scope>NUCLEOTIDE SEQUENCE [LARGE SCALE GENOMIC DNA]</scope>
    <source>
        <strain evidence="3 4">CBS 102.39</strain>
    </source>
</reference>
<protein>
    <recommendedName>
        <fullName evidence="2">Ribonuclease H1 N-terminal domain-containing protein</fullName>
    </recommendedName>
</protein>
<gene>
    <name evidence="3" type="ORF">D9613_012091</name>
</gene>
<proteinExistence type="predicted"/>
<comment type="caution">
    <text evidence="3">The sequence shown here is derived from an EMBL/GenBank/DDBJ whole genome shotgun (WGS) entry which is preliminary data.</text>
</comment>
<organism evidence="3 4">
    <name type="scientific">Agrocybe pediades</name>
    <dbReference type="NCBI Taxonomy" id="84607"/>
    <lineage>
        <taxon>Eukaryota</taxon>
        <taxon>Fungi</taxon>
        <taxon>Dikarya</taxon>
        <taxon>Basidiomycota</taxon>
        <taxon>Agaricomycotina</taxon>
        <taxon>Agaricomycetes</taxon>
        <taxon>Agaricomycetidae</taxon>
        <taxon>Agaricales</taxon>
        <taxon>Agaricineae</taxon>
        <taxon>Strophariaceae</taxon>
        <taxon>Agrocybe</taxon>
    </lineage>
</organism>
<sequence length="212" mass="23093">MFATDLAQTPTNTNQTTHIRQRPTKPDCSLSRTIIMSFPPQSNVPSESPLSDGSLAVCVRDLCDVLQRVHLVANRLNCVICASADPSARVIIPPRPTVPVDEIAPDSVAPDSDNGMSDSEASFVATGYPDSNPEKWYCVTVGRVPGVFHGLSEVTPNINRIPGGQATKWKTRAEAEEAFFHALDRGMVEKVVVETRRTTLDRSDRSQYSLAA</sequence>
<keyword evidence="4" id="KW-1185">Reference proteome</keyword>
<feature type="region of interest" description="Disordered" evidence="1">
    <location>
        <begin position="1"/>
        <end position="26"/>
    </location>
</feature>
<name>A0A8H4R2X7_9AGAR</name>
<dbReference type="AlphaFoldDB" id="A0A8H4R2X7"/>
<feature type="domain" description="Ribonuclease H1 N-terminal" evidence="2">
    <location>
        <begin position="135"/>
        <end position="177"/>
    </location>
</feature>
<dbReference type="InterPro" id="IPR009027">
    <property type="entry name" value="Ribosomal_bL9/RNase_H1_N"/>
</dbReference>
<dbReference type="Proteomes" id="UP000521872">
    <property type="component" value="Unassembled WGS sequence"/>
</dbReference>
<dbReference type="Pfam" id="PF01693">
    <property type="entry name" value="Cauli_VI"/>
    <property type="match status" value="1"/>
</dbReference>
<feature type="region of interest" description="Disordered" evidence="1">
    <location>
        <begin position="101"/>
        <end position="125"/>
    </location>
</feature>
<evidence type="ECO:0000256" key="1">
    <source>
        <dbReference type="SAM" id="MobiDB-lite"/>
    </source>
</evidence>
<dbReference type="InterPro" id="IPR037056">
    <property type="entry name" value="RNase_H1_N_sf"/>
</dbReference>
<evidence type="ECO:0000313" key="4">
    <source>
        <dbReference type="Proteomes" id="UP000521872"/>
    </source>
</evidence>
<evidence type="ECO:0000313" key="3">
    <source>
        <dbReference type="EMBL" id="KAF4621781.1"/>
    </source>
</evidence>
<accession>A0A8H4R2X7</accession>
<dbReference type="InterPro" id="IPR011320">
    <property type="entry name" value="RNase_H1_N"/>
</dbReference>